<keyword evidence="4" id="KW-1185">Reference proteome</keyword>
<dbReference type="OrthoDB" id="4549522at2"/>
<dbReference type="STRING" id="261654.GA0070611_6083"/>
<dbReference type="RefSeq" id="WP_091671911.1">
    <property type="nucleotide sequence ID" value="NZ_LT594323.1"/>
</dbReference>
<keyword evidence="2" id="KW-0812">Transmembrane</keyword>
<evidence type="ECO:0000256" key="1">
    <source>
        <dbReference type="SAM" id="MobiDB-lite"/>
    </source>
</evidence>
<dbReference type="AlphaFoldDB" id="A0A1A9AB39"/>
<organism evidence="3 4">
    <name type="scientific">Micromonospora auratinigra</name>
    <dbReference type="NCBI Taxonomy" id="261654"/>
    <lineage>
        <taxon>Bacteria</taxon>
        <taxon>Bacillati</taxon>
        <taxon>Actinomycetota</taxon>
        <taxon>Actinomycetes</taxon>
        <taxon>Micromonosporales</taxon>
        <taxon>Micromonosporaceae</taxon>
        <taxon>Micromonospora</taxon>
    </lineage>
</organism>
<name>A0A1A9AB39_9ACTN</name>
<evidence type="ECO:0000256" key="2">
    <source>
        <dbReference type="SAM" id="Phobius"/>
    </source>
</evidence>
<dbReference type="Proteomes" id="UP000199385">
    <property type="component" value="Chromosome I"/>
</dbReference>
<dbReference type="PATRIC" id="fig|261654.4.peg.6157"/>
<reference evidence="4" key="1">
    <citation type="submission" date="2016-06" db="EMBL/GenBank/DDBJ databases">
        <authorList>
            <person name="Varghese N."/>
            <person name="Submissions Spin"/>
        </authorList>
    </citation>
    <scope>NUCLEOTIDE SEQUENCE [LARGE SCALE GENOMIC DNA]</scope>
    <source>
        <strain evidence="4">DSM 44815</strain>
    </source>
</reference>
<accession>A0A1A9AB39</accession>
<dbReference type="EMBL" id="LT594323">
    <property type="protein sequence ID" value="SBT53361.1"/>
    <property type="molecule type" value="Genomic_DNA"/>
</dbReference>
<sequence length="340" mass="36348">MTDQNPAPEPARRFDQLFATDDEPVRIPDWMRHPVQEHELTRAERLRLGWDRHSGKLLAGVGALLVVGLLAVVGAAGWGFVDKVHRGEGILPTRSAQPPRPVDGNGNTLGVFLGTPAESFAEGEAGIVLPAARATGPFTAKQVTAALAAVRGALVEGRLRSRMLGGDPQPFLAGLAPDARARATENLTRGSALGFATRIAPDADPRWVPEDGIRVRGTVEYAAGTTDEGVRVLNVTTRFIWVYSFDLLLAQQFPPGAELVTVRDQVVWQFPHPADVRPATRGLWVGSADVTVAGAPCAALRKGYLALENDPAHRPLLRPGPAPTADVYDPGWEPGDGEDC</sequence>
<protein>
    <submittedName>
        <fullName evidence="3">Uncharacterized protein</fullName>
    </submittedName>
</protein>
<feature type="transmembrane region" description="Helical" evidence="2">
    <location>
        <begin position="57"/>
        <end position="81"/>
    </location>
</feature>
<gene>
    <name evidence="3" type="ORF">GA0070611_6083</name>
</gene>
<evidence type="ECO:0000313" key="4">
    <source>
        <dbReference type="Proteomes" id="UP000199385"/>
    </source>
</evidence>
<feature type="region of interest" description="Disordered" evidence="1">
    <location>
        <begin position="315"/>
        <end position="340"/>
    </location>
</feature>
<keyword evidence="2" id="KW-0472">Membrane</keyword>
<evidence type="ECO:0000313" key="3">
    <source>
        <dbReference type="EMBL" id="SBT53361.1"/>
    </source>
</evidence>
<keyword evidence="2" id="KW-1133">Transmembrane helix</keyword>
<proteinExistence type="predicted"/>